<evidence type="ECO:0000256" key="5">
    <source>
        <dbReference type="SAM" id="Phobius"/>
    </source>
</evidence>
<feature type="transmembrane region" description="Helical" evidence="5">
    <location>
        <begin position="388"/>
        <end position="407"/>
    </location>
</feature>
<feature type="transmembrane region" description="Helical" evidence="5">
    <location>
        <begin position="37"/>
        <end position="58"/>
    </location>
</feature>
<dbReference type="Pfam" id="PF07690">
    <property type="entry name" value="MFS_1"/>
    <property type="match status" value="1"/>
</dbReference>
<dbReference type="AlphaFoldDB" id="A0A7R9B590"/>
<feature type="transmembrane region" description="Helical" evidence="5">
    <location>
        <begin position="70"/>
        <end position="90"/>
    </location>
</feature>
<dbReference type="SUPFAM" id="SSF103473">
    <property type="entry name" value="MFS general substrate transporter"/>
    <property type="match status" value="1"/>
</dbReference>
<reference evidence="6" key="1">
    <citation type="submission" date="2020-11" db="EMBL/GenBank/DDBJ databases">
        <authorList>
            <person name="Tran Van P."/>
        </authorList>
    </citation>
    <scope>NUCLEOTIDE SEQUENCE</scope>
</reference>
<protein>
    <recommendedName>
        <fullName evidence="7">Proton-coupled folate transporter</fullName>
    </recommendedName>
</protein>
<organism evidence="6">
    <name type="scientific">Timema shepardi</name>
    <name type="common">Walking stick</name>
    <dbReference type="NCBI Taxonomy" id="629360"/>
    <lineage>
        <taxon>Eukaryota</taxon>
        <taxon>Metazoa</taxon>
        <taxon>Ecdysozoa</taxon>
        <taxon>Arthropoda</taxon>
        <taxon>Hexapoda</taxon>
        <taxon>Insecta</taxon>
        <taxon>Pterygota</taxon>
        <taxon>Neoptera</taxon>
        <taxon>Polyneoptera</taxon>
        <taxon>Phasmatodea</taxon>
        <taxon>Timematodea</taxon>
        <taxon>Timematoidea</taxon>
        <taxon>Timematidae</taxon>
        <taxon>Timema</taxon>
    </lineage>
</organism>
<dbReference type="InterPro" id="IPR036259">
    <property type="entry name" value="MFS_trans_sf"/>
</dbReference>
<evidence type="ECO:0008006" key="7">
    <source>
        <dbReference type="Google" id="ProtNLM"/>
    </source>
</evidence>
<feature type="transmembrane region" description="Helical" evidence="5">
    <location>
        <begin position="141"/>
        <end position="158"/>
    </location>
</feature>
<evidence type="ECO:0000313" key="6">
    <source>
        <dbReference type="EMBL" id="CAD7266650.1"/>
    </source>
</evidence>
<keyword evidence="4 5" id="KW-0472">Membrane</keyword>
<feature type="transmembrane region" description="Helical" evidence="5">
    <location>
        <begin position="96"/>
        <end position="120"/>
    </location>
</feature>
<dbReference type="GO" id="GO:0022857">
    <property type="term" value="F:transmembrane transporter activity"/>
    <property type="evidence" value="ECO:0007669"/>
    <property type="project" value="InterPro"/>
</dbReference>
<dbReference type="Gene3D" id="1.20.1250.20">
    <property type="entry name" value="MFS general substrate transporter like domains"/>
    <property type="match status" value="1"/>
</dbReference>
<proteinExistence type="predicted"/>
<evidence type="ECO:0000256" key="2">
    <source>
        <dbReference type="ARBA" id="ARBA00022692"/>
    </source>
</evidence>
<gene>
    <name evidence="6" type="ORF">TSIB3V08_LOCUS10665</name>
</gene>
<dbReference type="PANTHER" id="PTHR23507">
    <property type="entry name" value="ZGC:174356"/>
    <property type="match status" value="1"/>
</dbReference>
<evidence type="ECO:0000256" key="4">
    <source>
        <dbReference type="ARBA" id="ARBA00023136"/>
    </source>
</evidence>
<name>A0A7R9B590_TIMSH</name>
<dbReference type="InterPro" id="IPR011701">
    <property type="entry name" value="MFS"/>
</dbReference>
<dbReference type="GO" id="GO:0016020">
    <property type="term" value="C:membrane"/>
    <property type="evidence" value="ECO:0007669"/>
    <property type="project" value="UniProtKB-SubCell"/>
</dbReference>
<keyword evidence="2 5" id="KW-0812">Transmembrane</keyword>
<sequence length="524" mass="58239">MVYVKVCFSSRNASICDNLHDPQNAKDLDEVQNNSSWWILGTTMALSIPSIVTVNLLGSWGDSYGRKLPLFIPSIGAFISNCAWILIASMDFSGPVWPILIPSAISGVFGGFVSCIMAVNSYVSNISTETSRTSRVSKLESMSYLGGAIGPFFGGLILESYGHTAVFIAITICQSLTLIYVFAMVPEVSPQDPQLTEKLCEMDVSYLYVKDKPLQWDYKKYSYYFGLKYALGFSALIVGSRIFSHFCLSDYTICVTGLISKIGGLVLLGFSSTDTLMFIGLKPILWDGGWEGEMCGVASQPTKVSFRINTNRWITETLDRVRYRTVPLATALSSFCIPSLRALLSKQVEAGELGKLFALVAITENLCTLLGSVQFNSLYPLMRRIDQGFIFLYAAATQVIPLIIITAQSCGHNILYNLWCSQNTILWPQHLLQSLVFTEHNLVATTSSTIFGVHRSQSCGHNILYNLWCSQSTILWPQHLVQSLVFTDHNLMDVFLCQIYSLHISRWNQLSVHNSAKCVCTNNK</sequence>
<evidence type="ECO:0000256" key="1">
    <source>
        <dbReference type="ARBA" id="ARBA00004141"/>
    </source>
</evidence>
<feature type="transmembrane region" description="Helical" evidence="5">
    <location>
        <begin position="221"/>
        <end position="243"/>
    </location>
</feature>
<evidence type="ECO:0000256" key="3">
    <source>
        <dbReference type="ARBA" id="ARBA00022989"/>
    </source>
</evidence>
<keyword evidence="3 5" id="KW-1133">Transmembrane helix</keyword>
<feature type="transmembrane region" description="Helical" evidence="5">
    <location>
        <begin position="249"/>
        <end position="270"/>
    </location>
</feature>
<dbReference type="EMBL" id="OC007372">
    <property type="protein sequence ID" value="CAD7266650.1"/>
    <property type="molecule type" value="Genomic_DNA"/>
</dbReference>
<feature type="transmembrane region" description="Helical" evidence="5">
    <location>
        <begin position="164"/>
        <end position="185"/>
    </location>
</feature>
<accession>A0A7R9B590</accession>
<comment type="subcellular location">
    <subcellularLocation>
        <location evidence="1">Membrane</location>
        <topology evidence="1">Multi-pass membrane protein</topology>
    </subcellularLocation>
</comment>
<dbReference type="PANTHER" id="PTHR23507:SF1">
    <property type="entry name" value="FI18259P1-RELATED"/>
    <property type="match status" value="1"/>
</dbReference>